<comment type="caution">
    <text evidence="2">The sequence shown here is derived from an EMBL/GenBank/DDBJ whole genome shotgun (WGS) entry which is preliminary data.</text>
</comment>
<organism evidence="2 3">
    <name type="scientific">Trichloromonas acetexigens</name>
    <dbReference type="NCBI Taxonomy" id="38815"/>
    <lineage>
        <taxon>Bacteria</taxon>
        <taxon>Pseudomonadati</taxon>
        <taxon>Thermodesulfobacteriota</taxon>
        <taxon>Desulfuromonadia</taxon>
        <taxon>Desulfuromonadales</taxon>
        <taxon>Trichloromonadaceae</taxon>
        <taxon>Trichloromonas</taxon>
    </lineage>
</organism>
<dbReference type="GO" id="GO:0030313">
    <property type="term" value="C:cell envelope"/>
    <property type="evidence" value="ECO:0007669"/>
    <property type="project" value="UniProtKB-SubCell"/>
</dbReference>
<keyword evidence="3" id="KW-1185">Reference proteome</keyword>
<evidence type="ECO:0000313" key="2">
    <source>
        <dbReference type="EMBL" id="TRO77863.1"/>
    </source>
</evidence>
<reference evidence="2 3" key="1">
    <citation type="submission" date="2019-07" db="EMBL/GenBank/DDBJ databases">
        <title>Insights of Desulfuromonas acetexigens electromicrobiology.</title>
        <authorList>
            <person name="Katuri K."/>
            <person name="Sapireddy V."/>
            <person name="Shaw D.R."/>
            <person name="Saikaly P."/>
        </authorList>
    </citation>
    <scope>NUCLEOTIDE SEQUENCE [LARGE SCALE GENOMIC DNA]</scope>
    <source>
        <strain evidence="2 3">2873</strain>
    </source>
</reference>
<sequence>MTGRRSFLKGIIGAMAGCVCLVAPRPKPVAFPVLPDFASEPAGFELGWFQLEKTERGYVVPKLLATLTGGVVIVTRSSHPGRLAIYSQAAWFQFTEELRQVPTDVRSAVIRLVIAPAQEIDLRDTYSTFAGTHKK</sequence>
<dbReference type="AlphaFoldDB" id="A0A550J406"/>
<dbReference type="InterPro" id="IPR019546">
    <property type="entry name" value="TAT_signal_bac_arc"/>
</dbReference>
<comment type="subcellular location">
    <subcellularLocation>
        <location evidence="1">Cell envelope</location>
    </subcellularLocation>
</comment>
<name>A0A550J406_9BACT</name>
<dbReference type="RefSeq" id="WP_092056405.1">
    <property type="nucleotide sequence ID" value="NZ_FOJJ01000013.1"/>
</dbReference>
<protein>
    <submittedName>
        <fullName evidence="2">Twin-arginine translocation signal domain-containing protein</fullName>
    </submittedName>
</protein>
<evidence type="ECO:0000256" key="1">
    <source>
        <dbReference type="ARBA" id="ARBA00004196"/>
    </source>
</evidence>
<dbReference type="EMBL" id="VJVV01000020">
    <property type="protein sequence ID" value="TRO77863.1"/>
    <property type="molecule type" value="Genomic_DNA"/>
</dbReference>
<proteinExistence type="predicted"/>
<evidence type="ECO:0000313" key="3">
    <source>
        <dbReference type="Proteomes" id="UP000317155"/>
    </source>
</evidence>
<dbReference type="Proteomes" id="UP000317155">
    <property type="component" value="Unassembled WGS sequence"/>
</dbReference>
<gene>
    <name evidence="2" type="ORF">FL622_16650</name>
</gene>
<accession>A0A550J406</accession>
<dbReference type="NCBIfam" id="TIGR01409">
    <property type="entry name" value="TAT_signal_seq"/>
    <property type="match status" value="1"/>
</dbReference>